<keyword evidence="1" id="KW-0808">Transferase</keyword>
<evidence type="ECO:0000313" key="1">
    <source>
        <dbReference type="EMBL" id="HIR60563.1"/>
    </source>
</evidence>
<comment type="caution">
    <text evidence="1">The sequence shown here is derived from an EMBL/GenBank/DDBJ whole genome shotgun (WGS) entry which is preliminary data.</text>
</comment>
<sequence length="357" mass="40377">MENVLLQLTDAADYPAFCAGQDGEILYANRAAEEQWPVWQGCTLPELLPEFFAGGEYRPYFRYFGSCHIFSALGGWKLEVLRFKDAFFCRVLPESQLEGLPESWAEDELERIRTEVLSIVRQRSSIEDILLDENVTVEQIYLPLTDILSAGDSSCRRISLSCNRLEAGRLNPERYPPQQVDLTDALSRLVHEIRVELPGLKAPVRAELPDYPVVARLSWPLLRRAILETIRCSEGLSQEKEGSTVFGITLTAEGENALVTLSDNYSGLPSPENPGKDGNPPYRSWAYARRLVEMMGGTLKMSETPYGDRAMEMRFPLSDEALPRSAKVLTFRSENGYRLSDRMVLSDPMIYLENFSD</sequence>
<keyword evidence="1" id="KW-0418">Kinase</keyword>
<reference evidence="1" key="2">
    <citation type="journal article" date="2021" name="PeerJ">
        <title>Extensive microbial diversity within the chicken gut microbiome revealed by metagenomics and culture.</title>
        <authorList>
            <person name="Gilroy R."/>
            <person name="Ravi A."/>
            <person name="Getino M."/>
            <person name="Pursley I."/>
            <person name="Horton D.L."/>
            <person name="Alikhan N.F."/>
            <person name="Baker D."/>
            <person name="Gharbi K."/>
            <person name="Hall N."/>
            <person name="Watson M."/>
            <person name="Adriaenssens E.M."/>
            <person name="Foster-Nyarko E."/>
            <person name="Jarju S."/>
            <person name="Secka A."/>
            <person name="Antonio M."/>
            <person name="Oren A."/>
            <person name="Chaudhuri R.R."/>
            <person name="La Ragione R."/>
            <person name="Hildebrand F."/>
            <person name="Pallen M.J."/>
        </authorList>
    </citation>
    <scope>NUCLEOTIDE SEQUENCE</scope>
    <source>
        <strain evidence="1">CHK189-12415</strain>
    </source>
</reference>
<dbReference type="InterPro" id="IPR036890">
    <property type="entry name" value="HATPase_C_sf"/>
</dbReference>
<dbReference type="AlphaFoldDB" id="A0A9D1J4L2"/>
<accession>A0A9D1J4L2</accession>
<organism evidence="1 2">
    <name type="scientific">Candidatus Faecivivens stercoravium</name>
    <dbReference type="NCBI Taxonomy" id="2840803"/>
    <lineage>
        <taxon>Bacteria</taxon>
        <taxon>Bacillati</taxon>
        <taxon>Bacillota</taxon>
        <taxon>Clostridia</taxon>
        <taxon>Eubacteriales</taxon>
        <taxon>Oscillospiraceae</taxon>
        <taxon>Oscillospiraceae incertae sedis</taxon>
        <taxon>Candidatus Faecivivens</taxon>
    </lineage>
</organism>
<dbReference type="EMBL" id="DVHA01000104">
    <property type="protein sequence ID" value="HIR60563.1"/>
    <property type="molecule type" value="Genomic_DNA"/>
</dbReference>
<dbReference type="GO" id="GO:0016301">
    <property type="term" value="F:kinase activity"/>
    <property type="evidence" value="ECO:0007669"/>
    <property type="project" value="UniProtKB-KW"/>
</dbReference>
<reference evidence="1" key="1">
    <citation type="submission" date="2020-10" db="EMBL/GenBank/DDBJ databases">
        <authorList>
            <person name="Gilroy R."/>
        </authorList>
    </citation>
    <scope>NUCLEOTIDE SEQUENCE</scope>
    <source>
        <strain evidence="1">CHK189-12415</strain>
    </source>
</reference>
<dbReference type="SUPFAM" id="SSF55874">
    <property type="entry name" value="ATPase domain of HSP90 chaperone/DNA topoisomerase II/histidine kinase"/>
    <property type="match status" value="1"/>
</dbReference>
<dbReference type="Proteomes" id="UP000824241">
    <property type="component" value="Unassembled WGS sequence"/>
</dbReference>
<protein>
    <submittedName>
        <fullName evidence="1">Sensor histidine kinase</fullName>
    </submittedName>
</protein>
<proteinExistence type="predicted"/>
<name>A0A9D1J4L2_9FIRM</name>
<evidence type="ECO:0000313" key="2">
    <source>
        <dbReference type="Proteomes" id="UP000824241"/>
    </source>
</evidence>
<gene>
    <name evidence="1" type="ORF">IAB37_03200</name>
</gene>